<accession>A0ABS9GWN0</accession>
<sequence length="321" mass="35025">MGTWVEQVHGRAGVLLDQMLAWQVAQEQTKVDISGAIAQLRKMLESVYTEEMPLAKILDNSDLVLHAEGPSASSDAPGLHAFNWLCGAAEKQIRTLAKSIFDLSDINSKLFAKRLDLRFSGFAPGSIYAGFSLSTIDSIMGSDEPEPIYEILRHAIRQLPTIPEFIGDERVSIGISELMPDPALRDASLEALFKLSPTGRAGIHTIDISSPDANKNALTNKDRVVLREALSKPMTKAKKFGRFVGEVRAIDLDSSRILLRNIDSIGALRCVFPGANGESGKSILGKLVCIEGDYESDASGKPRLMFAQKVVTVEDMIQQDL</sequence>
<name>A0ABS9GWN0_9PSED</name>
<gene>
    <name evidence="1" type="ORF">GIV68_29325</name>
</gene>
<evidence type="ECO:0000313" key="1">
    <source>
        <dbReference type="EMBL" id="MCF5548851.1"/>
    </source>
</evidence>
<comment type="caution">
    <text evidence="1">The sequence shown here is derived from an EMBL/GenBank/DDBJ whole genome shotgun (WGS) entry which is preliminary data.</text>
</comment>
<evidence type="ECO:0000313" key="2">
    <source>
        <dbReference type="Proteomes" id="UP000814158"/>
    </source>
</evidence>
<dbReference type="RefSeq" id="WP_236375417.1">
    <property type="nucleotide sequence ID" value="NZ_WKAT01000140.1"/>
</dbReference>
<proteinExistence type="predicted"/>
<protein>
    <submittedName>
        <fullName evidence="1">Uncharacterized protein</fullName>
    </submittedName>
</protein>
<keyword evidence="2" id="KW-1185">Reference proteome</keyword>
<organism evidence="1 2">
    <name type="scientific">Pseudomonas salomonii</name>
    <dbReference type="NCBI Taxonomy" id="191391"/>
    <lineage>
        <taxon>Bacteria</taxon>
        <taxon>Pseudomonadati</taxon>
        <taxon>Pseudomonadota</taxon>
        <taxon>Gammaproteobacteria</taxon>
        <taxon>Pseudomonadales</taxon>
        <taxon>Pseudomonadaceae</taxon>
        <taxon>Pseudomonas</taxon>
    </lineage>
</organism>
<dbReference type="EMBL" id="WKAT01000140">
    <property type="protein sequence ID" value="MCF5548851.1"/>
    <property type="molecule type" value="Genomic_DNA"/>
</dbReference>
<reference evidence="1 2" key="1">
    <citation type="submission" date="2019-11" db="EMBL/GenBank/DDBJ databases">
        <title>Epiphytic Pseudomonas syringae from cherry orchards.</title>
        <authorList>
            <person name="Hulin M.T."/>
        </authorList>
    </citation>
    <scope>NUCLEOTIDE SEQUENCE [LARGE SCALE GENOMIC DNA]</scope>
    <source>
        <strain evidence="1 2">PA-3-2A</strain>
    </source>
</reference>
<dbReference type="Proteomes" id="UP000814158">
    <property type="component" value="Unassembled WGS sequence"/>
</dbReference>